<keyword evidence="11" id="KW-0325">Glycoprotein</keyword>
<dbReference type="InterPro" id="IPR000233">
    <property type="entry name" value="Cadherin_Y-type_LIR"/>
</dbReference>
<evidence type="ECO:0000313" key="21">
    <source>
        <dbReference type="Proteomes" id="UP001461498"/>
    </source>
</evidence>
<feature type="domain" description="Cadherin" evidence="19">
    <location>
        <begin position="199"/>
        <end position="309"/>
    </location>
</feature>
<dbReference type="PROSITE" id="PS01186">
    <property type="entry name" value="EGF_2"/>
    <property type="match status" value="1"/>
</dbReference>
<dbReference type="Pfam" id="PF01049">
    <property type="entry name" value="CADH_Y-type_LIR"/>
    <property type="match status" value="1"/>
</dbReference>
<dbReference type="Gene3D" id="2.60.120.200">
    <property type="match status" value="1"/>
</dbReference>
<dbReference type="GO" id="GO:0035239">
    <property type="term" value="P:tube morphogenesis"/>
    <property type="evidence" value="ECO:0007669"/>
    <property type="project" value="UniProtKB-ARBA"/>
</dbReference>
<evidence type="ECO:0000256" key="12">
    <source>
        <dbReference type="PROSITE-ProRule" id="PRU00043"/>
    </source>
</evidence>
<keyword evidence="2" id="KW-0245">EGF-like domain</keyword>
<feature type="transmembrane region" description="Helical" evidence="17">
    <location>
        <begin position="1116"/>
        <end position="1136"/>
    </location>
</feature>
<dbReference type="Pfam" id="PF24811">
    <property type="entry name" value="Ig_Shg"/>
    <property type="match status" value="1"/>
</dbReference>
<keyword evidence="21" id="KW-1185">Reference proteome</keyword>
<dbReference type="Gene3D" id="4.10.900.10">
    <property type="entry name" value="TCF3-CBD (Catenin binding domain)"/>
    <property type="match status" value="1"/>
</dbReference>
<accession>A0AAW1CGQ0</accession>
<dbReference type="GO" id="GO:0016342">
    <property type="term" value="C:catenin complex"/>
    <property type="evidence" value="ECO:0007669"/>
    <property type="project" value="TreeGrafter"/>
</dbReference>
<dbReference type="FunFam" id="4.10.900.10:FF:000012">
    <property type="entry name" value="Putative DE-cadherin"/>
    <property type="match status" value="1"/>
</dbReference>
<evidence type="ECO:0008006" key="22">
    <source>
        <dbReference type="Google" id="ProtNLM"/>
    </source>
</evidence>
<keyword evidence="7 14" id="KW-0130">Cell adhesion</keyword>
<dbReference type="GO" id="GO:0007431">
    <property type="term" value="P:salivary gland development"/>
    <property type="evidence" value="ECO:0007669"/>
    <property type="project" value="UniProtKB-ARBA"/>
</dbReference>
<evidence type="ECO:0000256" key="10">
    <source>
        <dbReference type="ARBA" id="ARBA00023157"/>
    </source>
</evidence>
<dbReference type="InterPro" id="IPR015919">
    <property type="entry name" value="Cadherin-like_sf"/>
</dbReference>
<dbReference type="InterPro" id="IPR013320">
    <property type="entry name" value="ConA-like_dom_sf"/>
</dbReference>
<dbReference type="PANTHER" id="PTHR24027">
    <property type="entry name" value="CADHERIN-23"/>
    <property type="match status" value="1"/>
</dbReference>
<feature type="domain" description="Cadherin" evidence="19">
    <location>
        <begin position="126"/>
        <end position="199"/>
    </location>
</feature>
<sequence>MRISATDIDDGNNSMVVYGLEPIDLKDDKYFRIDKNTGVIYLDKPIDRDPGYKFRLSATATDQGVNNSKSSIKLEILVVESNKKAPAFTVILPSSPIVLPENLSDFTYNIATLTAVSNTDEKAPVFELVVGRTEQTNKLSTFRLESEGNTAHIRLARQMDYESIAEYTLTIRIQNKYNLAAETIINIQLLDVNDNIPSFTEVVSGVVLENEPPGTPVMQVRAIDADATTKNNQVTYELADNKENFAIDRYTGNITTLKIFDREEQDVYNVKVIATDNSPSAVLPDGKHNEGQQVFRIEIADKNDHPPKFTQTTYVAEAIPENTNTNTLVTEVKALDIDTASSVTYSILDGNENNAFKIEEKTGKIRVNEDLDYENRTAYTLRVRAFDGVYEDFCRVEIKIENVNDNPPVFLPYQKNITILEEEITPGCLVRLEAYDPDIPDRTQPQRILYSVFKEDLQRLLSIDKEGCLFLLQPLDRDPPNGLESWQVLILAVDEDGSSSGLRATTEVVISLQDINDNAPYLDMAQPVVWRENQSPGVITKLEAKDNDSPENGPPFIFSISKKASSDILSKFSVIDSNLHALKQFDREEIKSYMVPIAIVDNGIPALTGTSTLQVIIGDENDNAAKDGSSDIFVYNYKGEAPDTDIGRVYVDDPDDWDLPDKHFSWADEPHQNFELNSKTGMITMLHGTIGPNYLLHFTVTESSPLVPTHTVQAVVNVTVKFIPEEAVDKSGSMRLAGITAEEFIEVDKNGISKQMILKKQIAKYLNVSEDNVDVFTILHSPHNTNMSQLDVRFSAHGSPYYEPEKLNSIISTHYDQLEKLLGVSILMIKIDECMIEKQYCEASCTNFLNKSNVPSAVFTNTTTFVGVRAVIDPYCQCVQQPKFTCENGGSPNQYGDGCICPIGFDGPHCELVGIGFNGDGWALYESIESCADSHVSVEVRPRKPNGLIFYVGPTVKPNSNFYVQDFMSLEVKDGFPVLLIDYGSGTARLEQKQIKLNDGDTHRIDIIWSKTSVELQVDNCKLPTCLSLTPVPAPNEFLNVQGPLQVGGSFVDFDQLNNHFNWTYRPTKIGFTGCVFNFTFNGKVYPLGTPQHYKNIDGCDMGVAVAVSFGIDTSFLVAIIICLAILLILLLAVVVHRRKTDDLYKDTDDIRENIINYEDEGGGEGDMTAYDLNVLRLMYDEPMQDKHHLDHLTNRSGMDEVPDISGFLDGKKQTVDNDPDTNPFDDVRHYAYEGGDGNSTGSLSSLASGTDEGDLNFDYLSNFGPRFRKLADMYGEDPSDEDDDNYQNATSESWC</sequence>
<dbReference type="InterPro" id="IPR027397">
    <property type="entry name" value="Catenin-bd_sf"/>
</dbReference>
<dbReference type="GO" id="GO:0045296">
    <property type="term" value="F:cadherin binding"/>
    <property type="evidence" value="ECO:0007669"/>
    <property type="project" value="TreeGrafter"/>
</dbReference>
<dbReference type="SUPFAM" id="SSF49313">
    <property type="entry name" value="Cadherin-like"/>
    <property type="match status" value="7"/>
</dbReference>
<keyword evidence="9 17" id="KW-0472">Membrane</keyword>
<dbReference type="GO" id="GO:0005509">
    <property type="term" value="F:calcium ion binding"/>
    <property type="evidence" value="ECO:0007669"/>
    <property type="project" value="UniProtKB-UniRule"/>
</dbReference>
<evidence type="ECO:0000256" key="16">
    <source>
        <dbReference type="SAM" id="MobiDB-lite"/>
    </source>
</evidence>
<dbReference type="GO" id="GO:0007163">
    <property type="term" value="P:establishment or maintenance of cell polarity"/>
    <property type="evidence" value="ECO:0007669"/>
    <property type="project" value="UniProtKB-ARBA"/>
</dbReference>
<dbReference type="FunFam" id="2.60.40.60:FF:000058">
    <property type="entry name" value="FAT atypical cadherin 3"/>
    <property type="match status" value="1"/>
</dbReference>
<evidence type="ECO:0000259" key="18">
    <source>
        <dbReference type="PROSITE" id="PS50025"/>
    </source>
</evidence>
<evidence type="ECO:0000256" key="15">
    <source>
        <dbReference type="RuleBase" id="RU004357"/>
    </source>
</evidence>
<comment type="function">
    <text evidence="15">Cadherins are calcium-dependent cell adhesion proteins.</text>
</comment>
<dbReference type="CDD" id="cd11304">
    <property type="entry name" value="Cadherin_repeat"/>
    <property type="match status" value="6"/>
</dbReference>
<dbReference type="InterPro" id="IPR020894">
    <property type="entry name" value="Cadherin_CS"/>
</dbReference>
<dbReference type="Pfam" id="PF02210">
    <property type="entry name" value="Laminin_G_2"/>
    <property type="match status" value="1"/>
</dbReference>
<dbReference type="PRINTS" id="PR00205">
    <property type="entry name" value="CADHERIN"/>
</dbReference>
<evidence type="ECO:0000256" key="5">
    <source>
        <dbReference type="ARBA" id="ARBA00022737"/>
    </source>
</evidence>
<dbReference type="EMBL" id="JAPXFL010000015">
    <property type="protein sequence ID" value="KAK9497090.1"/>
    <property type="molecule type" value="Genomic_DNA"/>
</dbReference>
<evidence type="ECO:0000256" key="7">
    <source>
        <dbReference type="ARBA" id="ARBA00022889"/>
    </source>
</evidence>
<name>A0AAW1CGQ0_9HEMI</name>
<dbReference type="Proteomes" id="UP001461498">
    <property type="component" value="Unassembled WGS sequence"/>
</dbReference>
<evidence type="ECO:0000256" key="11">
    <source>
        <dbReference type="ARBA" id="ARBA00023180"/>
    </source>
</evidence>
<dbReference type="GO" id="GO:0007424">
    <property type="term" value="P:open tracheal system development"/>
    <property type="evidence" value="ECO:0007669"/>
    <property type="project" value="UniProtKB-ARBA"/>
</dbReference>
<dbReference type="FunFam" id="2.60.40.60:FF:000032">
    <property type="entry name" value="FAT atypical cadherin 1"/>
    <property type="match status" value="1"/>
</dbReference>
<feature type="compositionally biased region" description="Polar residues" evidence="16">
    <location>
        <begin position="1287"/>
        <end position="1296"/>
    </location>
</feature>
<feature type="region of interest" description="Disordered" evidence="16">
    <location>
        <begin position="1273"/>
        <end position="1296"/>
    </location>
</feature>
<feature type="domain" description="Cadherin" evidence="19">
    <location>
        <begin position="1"/>
        <end position="88"/>
    </location>
</feature>
<dbReference type="InterPro" id="IPR000742">
    <property type="entry name" value="EGF"/>
</dbReference>
<dbReference type="PROSITE" id="PS00232">
    <property type="entry name" value="CADHERIN_1"/>
    <property type="match status" value="3"/>
</dbReference>
<dbReference type="GO" id="GO:0008013">
    <property type="term" value="F:beta-catenin binding"/>
    <property type="evidence" value="ECO:0007669"/>
    <property type="project" value="TreeGrafter"/>
</dbReference>
<dbReference type="GO" id="GO:0098858">
    <property type="term" value="C:actin-based cell projection"/>
    <property type="evidence" value="ECO:0007669"/>
    <property type="project" value="UniProtKB-ARBA"/>
</dbReference>
<dbReference type="InterPro" id="IPR056370">
    <property type="entry name" value="Shg-like_Ig-like"/>
</dbReference>
<evidence type="ECO:0000256" key="8">
    <source>
        <dbReference type="ARBA" id="ARBA00022989"/>
    </source>
</evidence>
<comment type="caution">
    <text evidence="13">Lacks conserved residue(s) required for the propagation of feature annotation.</text>
</comment>
<dbReference type="CDD" id="cd00110">
    <property type="entry name" value="LamG"/>
    <property type="match status" value="1"/>
</dbReference>
<proteinExistence type="predicted"/>
<dbReference type="SMART" id="SM00112">
    <property type="entry name" value="CA"/>
    <property type="match status" value="6"/>
</dbReference>
<feature type="compositionally biased region" description="Acidic residues" evidence="16">
    <location>
        <begin position="1275"/>
        <end position="1286"/>
    </location>
</feature>
<dbReference type="GO" id="GO:0048589">
    <property type="term" value="P:developmental growth"/>
    <property type="evidence" value="ECO:0007669"/>
    <property type="project" value="UniProtKB-ARBA"/>
</dbReference>
<feature type="domain" description="Cadherin" evidence="19">
    <location>
        <begin position="319"/>
        <end position="410"/>
    </location>
</feature>
<feature type="domain" description="Laminin G" evidence="18">
    <location>
        <begin position="912"/>
        <end position="1100"/>
    </location>
</feature>
<evidence type="ECO:0000256" key="2">
    <source>
        <dbReference type="ARBA" id="ARBA00022536"/>
    </source>
</evidence>
<dbReference type="SUPFAM" id="SSF49899">
    <property type="entry name" value="Concanavalin A-like lectins/glucanases"/>
    <property type="match status" value="1"/>
</dbReference>
<gene>
    <name evidence="20" type="ORF">O3M35_004467</name>
</gene>
<dbReference type="PANTHER" id="PTHR24027:SF422">
    <property type="entry name" value="CADHERIN DOMAIN-CONTAINING PROTEIN"/>
    <property type="match status" value="1"/>
</dbReference>
<reference evidence="20 21" key="1">
    <citation type="submission" date="2022-12" db="EMBL/GenBank/DDBJ databases">
        <title>Chromosome-level genome assembly of true bugs.</title>
        <authorList>
            <person name="Ma L."/>
            <person name="Li H."/>
        </authorList>
    </citation>
    <scope>NUCLEOTIDE SEQUENCE [LARGE SCALE GENOMIC DNA]</scope>
    <source>
        <strain evidence="20">Lab_2022b</strain>
    </source>
</reference>
<comment type="subcellular location">
    <subcellularLocation>
        <location evidence="1 14">Cell membrane</location>
        <topology evidence="1 14">Single-pass type I membrane protein</topology>
    </subcellularLocation>
</comment>
<dbReference type="InterPro" id="IPR002126">
    <property type="entry name" value="Cadherin-like_dom"/>
</dbReference>
<evidence type="ECO:0000256" key="13">
    <source>
        <dbReference type="PROSITE-ProRule" id="PRU00122"/>
    </source>
</evidence>
<evidence type="ECO:0000259" key="19">
    <source>
        <dbReference type="PROSITE" id="PS50268"/>
    </source>
</evidence>
<protein>
    <recommendedName>
        <fullName evidence="22">DE-cadherin</fullName>
    </recommendedName>
</protein>
<keyword evidence="8 17" id="KW-1133">Transmembrane helix</keyword>
<evidence type="ECO:0000313" key="20">
    <source>
        <dbReference type="EMBL" id="KAK9497090.1"/>
    </source>
</evidence>
<feature type="domain" description="Cadherin" evidence="19">
    <location>
        <begin position="532"/>
        <end position="633"/>
    </location>
</feature>
<comment type="caution">
    <text evidence="20">The sequence shown here is derived from an EMBL/GenBank/DDBJ whole genome shotgun (WGS) entry which is preliminary data.</text>
</comment>
<dbReference type="Pfam" id="PF00028">
    <property type="entry name" value="Cadherin"/>
    <property type="match status" value="4"/>
</dbReference>
<evidence type="ECO:0000256" key="6">
    <source>
        <dbReference type="ARBA" id="ARBA00022837"/>
    </source>
</evidence>
<dbReference type="SMART" id="SM00282">
    <property type="entry name" value="LamG"/>
    <property type="match status" value="1"/>
</dbReference>
<evidence type="ECO:0000256" key="4">
    <source>
        <dbReference type="ARBA" id="ARBA00022729"/>
    </source>
</evidence>
<dbReference type="PROSITE" id="PS50268">
    <property type="entry name" value="CADHERIN_2"/>
    <property type="match status" value="6"/>
</dbReference>
<keyword evidence="6 12" id="KW-0106">Calcium</keyword>
<keyword evidence="10" id="KW-1015">Disulfide bond</keyword>
<dbReference type="GO" id="GO:0070161">
    <property type="term" value="C:anchoring junction"/>
    <property type="evidence" value="ECO:0007669"/>
    <property type="project" value="UniProtKB-ARBA"/>
</dbReference>
<keyword evidence="4" id="KW-0732">Signal</keyword>
<dbReference type="GO" id="GO:0007156">
    <property type="term" value="P:homophilic cell adhesion via plasma membrane adhesion molecules"/>
    <property type="evidence" value="ECO:0007669"/>
    <property type="project" value="InterPro"/>
</dbReference>
<evidence type="ECO:0000256" key="14">
    <source>
        <dbReference type="RuleBase" id="RU003318"/>
    </source>
</evidence>
<evidence type="ECO:0000256" key="9">
    <source>
        <dbReference type="ARBA" id="ARBA00023136"/>
    </source>
</evidence>
<keyword evidence="5" id="KW-0677">Repeat</keyword>
<dbReference type="GO" id="GO:0048565">
    <property type="term" value="P:digestive tract development"/>
    <property type="evidence" value="ECO:0007669"/>
    <property type="project" value="UniProtKB-ARBA"/>
</dbReference>
<dbReference type="GO" id="GO:0008104">
    <property type="term" value="P:intracellular protein localization"/>
    <property type="evidence" value="ECO:0007669"/>
    <property type="project" value="UniProtKB-ARBA"/>
</dbReference>
<organism evidence="20 21">
    <name type="scientific">Rhynocoris fuscipes</name>
    <dbReference type="NCBI Taxonomy" id="488301"/>
    <lineage>
        <taxon>Eukaryota</taxon>
        <taxon>Metazoa</taxon>
        <taxon>Ecdysozoa</taxon>
        <taxon>Arthropoda</taxon>
        <taxon>Hexapoda</taxon>
        <taxon>Insecta</taxon>
        <taxon>Pterygota</taxon>
        <taxon>Neoptera</taxon>
        <taxon>Paraneoptera</taxon>
        <taxon>Hemiptera</taxon>
        <taxon>Heteroptera</taxon>
        <taxon>Panheteroptera</taxon>
        <taxon>Cimicomorpha</taxon>
        <taxon>Reduviidae</taxon>
        <taxon>Harpactorinae</taxon>
        <taxon>Harpactorini</taxon>
        <taxon>Rhynocoris</taxon>
    </lineage>
</organism>
<evidence type="ECO:0000256" key="1">
    <source>
        <dbReference type="ARBA" id="ARBA00004251"/>
    </source>
</evidence>
<evidence type="ECO:0000256" key="17">
    <source>
        <dbReference type="SAM" id="Phobius"/>
    </source>
</evidence>
<evidence type="ECO:0000256" key="3">
    <source>
        <dbReference type="ARBA" id="ARBA00022692"/>
    </source>
</evidence>
<dbReference type="Gene3D" id="2.60.40.60">
    <property type="entry name" value="Cadherins"/>
    <property type="match status" value="6"/>
</dbReference>
<dbReference type="GO" id="GO:0009887">
    <property type="term" value="P:animal organ morphogenesis"/>
    <property type="evidence" value="ECO:0007669"/>
    <property type="project" value="UniProtKB-ARBA"/>
</dbReference>
<feature type="domain" description="Cadherin" evidence="19">
    <location>
        <begin position="411"/>
        <end position="522"/>
    </location>
</feature>
<dbReference type="GO" id="GO:0001736">
    <property type="term" value="P:establishment of planar polarity"/>
    <property type="evidence" value="ECO:0007669"/>
    <property type="project" value="UniProtKB-ARBA"/>
</dbReference>
<dbReference type="GO" id="GO:0007297">
    <property type="term" value="P:follicle cell of egg chamber migration"/>
    <property type="evidence" value="ECO:0007669"/>
    <property type="project" value="UniProtKB-ARBA"/>
</dbReference>
<dbReference type="PROSITE" id="PS50025">
    <property type="entry name" value="LAM_G_DOMAIN"/>
    <property type="match status" value="1"/>
</dbReference>
<dbReference type="InterPro" id="IPR039808">
    <property type="entry name" value="Cadherin"/>
</dbReference>
<dbReference type="PROSITE" id="PS00022">
    <property type="entry name" value="EGF_1"/>
    <property type="match status" value="1"/>
</dbReference>
<dbReference type="InterPro" id="IPR001791">
    <property type="entry name" value="Laminin_G"/>
</dbReference>
<keyword evidence="3 14" id="KW-0812">Transmembrane</keyword>